<dbReference type="RefSeq" id="WP_150415836.1">
    <property type="nucleotide sequence ID" value="NZ_VYQF01000005.1"/>
</dbReference>
<dbReference type="InterPro" id="IPR009057">
    <property type="entry name" value="Homeodomain-like_sf"/>
</dbReference>
<reference evidence="2 3" key="1">
    <citation type="submission" date="2019-09" db="EMBL/GenBank/DDBJ databases">
        <title>Draft genome sequence of Ginsengibacter sp. BR5-29.</title>
        <authorList>
            <person name="Im W.-T."/>
        </authorList>
    </citation>
    <scope>NUCLEOTIDE SEQUENCE [LARGE SCALE GENOMIC DNA]</scope>
    <source>
        <strain evidence="2 3">BR5-29</strain>
    </source>
</reference>
<dbReference type="AlphaFoldDB" id="A0A5J5IDL4"/>
<dbReference type="NCBIfam" id="NF033516">
    <property type="entry name" value="transpos_IS3"/>
    <property type="match status" value="1"/>
</dbReference>
<comment type="caution">
    <text evidence="2">The sequence shown here is derived from an EMBL/GenBank/DDBJ whole genome shotgun (WGS) entry which is preliminary data.</text>
</comment>
<dbReference type="GO" id="GO:0003677">
    <property type="term" value="F:DNA binding"/>
    <property type="evidence" value="ECO:0007669"/>
    <property type="project" value="InterPro"/>
</dbReference>
<dbReference type="InterPro" id="IPR048020">
    <property type="entry name" value="Transpos_IS3"/>
</dbReference>
<dbReference type="InterPro" id="IPR001584">
    <property type="entry name" value="Integrase_cat-core"/>
</dbReference>
<dbReference type="InterPro" id="IPR036397">
    <property type="entry name" value="RNaseH_sf"/>
</dbReference>
<dbReference type="SUPFAM" id="SSF46689">
    <property type="entry name" value="Homeodomain-like"/>
    <property type="match status" value="1"/>
</dbReference>
<evidence type="ECO:0000259" key="1">
    <source>
        <dbReference type="PROSITE" id="PS50994"/>
    </source>
</evidence>
<organism evidence="2 3">
    <name type="scientific">Ginsengibacter hankyongi</name>
    <dbReference type="NCBI Taxonomy" id="2607284"/>
    <lineage>
        <taxon>Bacteria</taxon>
        <taxon>Pseudomonadati</taxon>
        <taxon>Bacteroidota</taxon>
        <taxon>Chitinophagia</taxon>
        <taxon>Chitinophagales</taxon>
        <taxon>Chitinophagaceae</taxon>
        <taxon>Ginsengibacter</taxon>
    </lineage>
</organism>
<dbReference type="Gene3D" id="3.30.420.10">
    <property type="entry name" value="Ribonuclease H-like superfamily/Ribonuclease H"/>
    <property type="match status" value="1"/>
</dbReference>
<dbReference type="GO" id="GO:0015074">
    <property type="term" value="P:DNA integration"/>
    <property type="evidence" value="ECO:0007669"/>
    <property type="project" value="InterPro"/>
</dbReference>
<protein>
    <submittedName>
        <fullName evidence="2">IS3 family transposase</fullName>
    </submittedName>
</protein>
<name>A0A5J5IDL4_9BACT</name>
<dbReference type="GO" id="GO:0004803">
    <property type="term" value="F:transposase activity"/>
    <property type="evidence" value="ECO:0007669"/>
    <property type="project" value="InterPro"/>
</dbReference>
<accession>A0A5J5IDL4</accession>
<dbReference type="Pfam" id="PF13683">
    <property type="entry name" value="rve_3"/>
    <property type="match status" value="1"/>
</dbReference>
<dbReference type="Proteomes" id="UP000326903">
    <property type="component" value="Unassembled WGS sequence"/>
</dbReference>
<dbReference type="InterPro" id="IPR002514">
    <property type="entry name" value="Transposase_8"/>
</dbReference>
<gene>
    <name evidence="2" type="ORF">FW778_16025</name>
</gene>
<dbReference type="SUPFAM" id="SSF53098">
    <property type="entry name" value="Ribonuclease H-like"/>
    <property type="match status" value="1"/>
</dbReference>
<proteinExistence type="predicted"/>
<feature type="domain" description="Integrase catalytic" evidence="1">
    <location>
        <begin position="196"/>
        <end position="359"/>
    </location>
</feature>
<dbReference type="PROSITE" id="PS50994">
    <property type="entry name" value="INTEGRASE"/>
    <property type="match status" value="1"/>
</dbReference>
<sequence>MKKTRFTETQIVKAIQEHENGRDAKDICSELQITTAAFYKWRQRYGGMDVKELKRVKELEDENSRLKRMYANLSLVHEALKDAVAKKPLMPDEKGSLAEHMIEEHGISQRQAYKAVSLPRSSGRYKRKPQADEPVIDALNKVIEQRPSIGFWQSFKRLRRKGFVWNHKRVYRVYTGLQLSIRRRSKKRLPARAKQALYQPEQINQVWSIDFMNDTLWDGRKFRLLNIIDDYNREVLAIEADTSLPTTRVIRTLEYLKEFRGLPDMIRVDNGPEFISHKLDLWCRDNKITLVFIQPGKPMQNGYVERCNGNIRKELLNVYVFTSLSEVRQKAEEWMQDYNYERPHKALGYVPPKSYNPYPIKLKNLNEFLYF</sequence>
<dbReference type="Pfam" id="PF01527">
    <property type="entry name" value="HTH_Tnp_1"/>
    <property type="match status" value="1"/>
</dbReference>
<evidence type="ECO:0000313" key="3">
    <source>
        <dbReference type="Proteomes" id="UP000326903"/>
    </source>
</evidence>
<dbReference type="EMBL" id="VYQF01000005">
    <property type="protein sequence ID" value="KAA9037601.1"/>
    <property type="molecule type" value="Genomic_DNA"/>
</dbReference>
<dbReference type="InterPro" id="IPR012337">
    <property type="entry name" value="RNaseH-like_sf"/>
</dbReference>
<dbReference type="PANTHER" id="PTHR47515:SF2">
    <property type="entry name" value="INTEGRASE CORE DOMAIN PROTEIN"/>
    <property type="match status" value="1"/>
</dbReference>
<dbReference type="GO" id="GO:0006313">
    <property type="term" value="P:DNA transposition"/>
    <property type="evidence" value="ECO:0007669"/>
    <property type="project" value="InterPro"/>
</dbReference>
<dbReference type="PANTHER" id="PTHR47515">
    <property type="entry name" value="LOW CALCIUM RESPONSE LOCUS PROTEIN T"/>
    <property type="match status" value="1"/>
</dbReference>
<keyword evidence="3" id="KW-1185">Reference proteome</keyword>
<evidence type="ECO:0000313" key="2">
    <source>
        <dbReference type="EMBL" id="KAA9037601.1"/>
    </source>
</evidence>